<protein>
    <submittedName>
        <fullName evidence="2">Uncharacterized protein</fullName>
    </submittedName>
</protein>
<dbReference type="EMBL" id="JARQWQ010000009">
    <property type="protein sequence ID" value="KAK2569523.1"/>
    <property type="molecule type" value="Genomic_DNA"/>
</dbReference>
<organism evidence="2 3">
    <name type="scientific">Acropora cervicornis</name>
    <name type="common">Staghorn coral</name>
    <dbReference type="NCBI Taxonomy" id="6130"/>
    <lineage>
        <taxon>Eukaryota</taxon>
        <taxon>Metazoa</taxon>
        <taxon>Cnidaria</taxon>
        <taxon>Anthozoa</taxon>
        <taxon>Hexacorallia</taxon>
        <taxon>Scleractinia</taxon>
        <taxon>Astrocoeniina</taxon>
        <taxon>Acroporidae</taxon>
        <taxon>Acropora</taxon>
    </lineage>
</organism>
<reference evidence="2" key="1">
    <citation type="journal article" date="2023" name="G3 (Bethesda)">
        <title>Whole genome assembly and annotation of the endangered Caribbean coral Acropora cervicornis.</title>
        <authorList>
            <person name="Selwyn J.D."/>
            <person name="Vollmer S.V."/>
        </authorList>
    </citation>
    <scope>NUCLEOTIDE SEQUENCE</scope>
    <source>
        <strain evidence="2">K2</strain>
    </source>
</reference>
<evidence type="ECO:0000256" key="1">
    <source>
        <dbReference type="SAM" id="Phobius"/>
    </source>
</evidence>
<keyword evidence="1" id="KW-0472">Membrane</keyword>
<accession>A0AAD9VCI8</accession>
<keyword evidence="1" id="KW-0812">Transmembrane</keyword>
<dbReference type="Proteomes" id="UP001249851">
    <property type="component" value="Unassembled WGS sequence"/>
</dbReference>
<gene>
    <name evidence="2" type="ORF">P5673_005341</name>
</gene>
<comment type="caution">
    <text evidence="2">The sequence shown here is derived from an EMBL/GenBank/DDBJ whole genome shotgun (WGS) entry which is preliminary data.</text>
</comment>
<reference evidence="2" key="2">
    <citation type="journal article" date="2023" name="Science">
        <title>Genomic signatures of disease resistance in endangered staghorn corals.</title>
        <authorList>
            <person name="Vollmer S.V."/>
            <person name="Selwyn J.D."/>
            <person name="Despard B.A."/>
            <person name="Roesel C.L."/>
        </authorList>
    </citation>
    <scope>NUCLEOTIDE SEQUENCE</scope>
    <source>
        <strain evidence="2">K2</strain>
    </source>
</reference>
<evidence type="ECO:0000313" key="2">
    <source>
        <dbReference type="EMBL" id="KAK2569523.1"/>
    </source>
</evidence>
<sequence length="73" mass="8550">MIDRMAKGVLLLSHKEQLYWKIVMNCTTKKRANDSKGYLNDLKSCWCFLFVLVTFSVIKFCLTCSETFICERS</sequence>
<name>A0AAD9VCI8_ACRCE</name>
<proteinExistence type="predicted"/>
<feature type="transmembrane region" description="Helical" evidence="1">
    <location>
        <begin position="45"/>
        <end position="69"/>
    </location>
</feature>
<keyword evidence="3" id="KW-1185">Reference proteome</keyword>
<dbReference type="AlphaFoldDB" id="A0AAD9VCI8"/>
<evidence type="ECO:0000313" key="3">
    <source>
        <dbReference type="Proteomes" id="UP001249851"/>
    </source>
</evidence>
<keyword evidence="1" id="KW-1133">Transmembrane helix</keyword>